<evidence type="ECO:0000313" key="2">
    <source>
        <dbReference type="Proteomes" id="UP000287352"/>
    </source>
</evidence>
<organism evidence="1 2">
    <name type="scientific">Tengunoibacter tsumagoiensis</name>
    <dbReference type="NCBI Taxonomy" id="2014871"/>
    <lineage>
        <taxon>Bacteria</taxon>
        <taxon>Bacillati</taxon>
        <taxon>Chloroflexota</taxon>
        <taxon>Ktedonobacteria</taxon>
        <taxon>Ktedonobacterales</taxon>
        <taxon>Dictyobacteraceae</taxon>
        <taxon>Tengunoibacter</taxon>
    </lineage>
</organism>
<sequence length="107" mass="12643">MTFYVAVIVYEFSSNAPQYQPLYREDFVLIKAFSEEDAQMKALQKAKLEETFYNNEKGEKINIILKKVVDVQPILSENFENGTDIYTRHFYNYQAYNSFELLSSEEI</sequence>
<dbReference type="Pfam" id="PF14119">
    <property type="entry name" value="DUF4288"/>
    <property type="match status" value="1"/>
</dbReference>
<keyword evidence="2" id="KW-1185">Reference proteome</keyword>
<dbReference type="RefSeq" id="WP_218028894.1">
    <property type="nucleotide sequence ID" value="NZ_BIFR01000001.1"/>
</dbReference>
<gene>
    <name evidence="1" type="ORF">KTT_20560</name>
</gene>
<proteinExistence type="predicted"/>
<dbReference type="InterPro" id="IPR025630">
    <property type="entry name" value="DUF4288"/>
</dbReference>
<evidence type="ECO:0000313" key="1">
    <source>
        <dbReference type="EMBL" id="GCE12197.1"/>
    </source>
</evidence>
<name>A0A401ZZB9_9CHLR</name>
<dbReference type="AlphaFoldDB" id="A0A401ZZB9"/>
<protein>
    <recommendedName>
        <fullName evidence="3">DUF4288 domain-containing protein</fullName>
    </recommendedName>
</protein>
<evidence type="ECO:0008006" key="3">
    <source>
        <dbReference type="Google" id="ProtNLM"/>
    </source>
</evidence>
<dbReference type="EMBL" id="BIFR01000001">
    <property type="protein sequence ID" value="GCE12197.1"/>
    <property type="molecule type" value="Genomic_DNA"/>
</dbReference>
<accession>A0A401ZZB9</accession>
<comment type="caution">
    <text evidence="1">The sequence shown here is derived from an EMBL/GenBank/DDBJ whole genome shotgun (WGS) entry which is preliminary data.</text>
</comment>
<reference evidence="2" key="1">
    <citation type="submission" date="2018-12" db="EMBL/GenBank/DDBJ databases">
        <title>Tengunoibacter tsumagoiensis gen. nov., sp. nov., Dictyobacter kobayashii sp. nov., D. alpinus sp. nov., and D. joshuensis sp. nov. and description of Dictyobacteraceae fam. nov. within the order Ktedonobacterales isolated from Tengu-no-mugimeshi.</title>
        <authorList>
            <person name="Wang C.M."/>
            <person name="Zheng Y."/>
            <person name="Sakai Y."/>
            <person name="Toyoda A."/>
            <person name="Minakuchi Y."/>
            <person name="Abe K."/>
            <person name="Yokota A."/>
            <person name="Yabe S."/>
        </authorList>
    </citation>
    <scope>NUCLEOTIDE SEQUENCE [LARGE SCALE GENOMIC DNA]</scope>
    <source>
        <strain evidence="2">Uno3</strain>
    </source>
</reference>
<dbReference type="Proteomes" id="UP000287352">
    <property type="component" value="Unassembled WGS sequence"/>
</dbReference>